<evidence type="ECO:0000256" key="1">
    <source>
        <dbReference type="SAM" id="Phobius"/>
    </source>
</evidence>
<dbReference type="EMBL" id="SHLD01000001">
    <property type="protein sequence ID" value="RZU72318.1"/>
    <property type="molecule type" value="Genomic_DNA"/>
</dbReference>
<keyword evidence="3" id="KW-1185">Reference proteome</keyword>
<keyword evidence="1" id="KW-1133">Transmembrane helix</keyword>
<feature type="transmembrane region" description="Helical" evidence="1">
    <location>
        <begin position="21"/>
        <end position="42"/>
    </location>
</feature>
<dbReference type="InterPro" id="IPR007047">
    <property type="entry name" value="Flp_Fap"/>
</dbReference>
<gene>
    <name evidence="2" type="ORF">EV384_0677</name>
</gene>
<evidence type="ECO:0000313" key="3">
    <source>
        <dbReference type="Proteomes" id="UP000294114"/>
    </source>
</evidence>
<keyword evidence="1" id="KW-0812">Transmembrane</keyword>
<dbReference type="AlphaFoldDB" id="A0A4Q8B4S1"/>
<name>A0A4Q8B4S1_9ACTN</name>
<sequence length="71" mass="7670">MNDFILRVMAWAKSRDRGASAVEYALIVGLIAAVVGGVIWVLGNRVNWMFEQACDNVTTGSAANKCVDPAR</sequence>
<comment type="caution">
    <text evidence="2">The sequence shown here is derived from an EMBL/GenBank/DDBJ whole genome shotgun (WGS) entry which is preliminary data.</text>
</comment>
<reference evidence="2 3" key="1">
    <citation type="submission" date="2019-02" db="EMBL/GenBank/DDBJ databases">
        <title>Sequencing the genomes of 1000 actinobacteria strains.</title>
        <authorList>
            <person name="Klenk H.-P."/>
        </authorList>
    </citation>
    <scope>NUCLEOTIDE SEQUENCE [LARGE SCALE GENOMIC DNA]</scope>
    <source>
        <strain evidence="2 3">DSM 45612</strain>
    </source>
</reference>
<protein>
    <submittedName>
        <fullName evidence="2">Pilus assembly protein Flp/PilA</fullName>
    </submittedName>
</protein>
<evidence type="ECO:0000313" key="2">
    <source>
        <dbReference type="EMBL" id="RZU72318.1"/>
    </source>
</evidence>
<organism evidence="2 3">
    <name type="scientific">Micromonospora kangleipakensis</name>
    <dbReference type="NCBI Taxonomy" id="1077942"/>
    <lineage>
        <taxon>Bacteria</taxon>
        <taxon>Bacillati</taxon>
        <taxon>Actinomycetota</taxon>
        <taxon>Actinomycetes</taxon>
        <taxon>Micromonosporales</taxon>
        <taxon>Micromonosporaceae</taxon>
        <taxon>Micromonospora</taxon>
    </lineage>
</organism>
<proteinExistence type="predicted"/>
<dbReference type="Pfam" id="PF04964">
    <property type="entry name" value="Flp_Fap"/>
    <property type="match status" value="1"/>
</dbReference>
<dbReference type="Proteomes" id="UP000294114">
    <property type="component" value="Unassembled WGS sequence"/>
</dbReference>
<keyword evidence="1" id="KW-0472">Membrane</keyword>
<accession>A0A4Q8B4S1</accession>